<dbReference type="Gene3D" id="1.10.10.60">
    <property type="entry name" value="Homeodomain-like"/>
    <property type="match status" value="1"/>
</dbReference>
<dbReference type="EMBL" id="BSSQ01000018">
    <property type="protein sequence ID" value="GLX70371.1"/>
    <property type="molecule type" value="Genomic_DNA"/>
</dbReference>
<organism evidence="6 7">
    <name type="scientific">Paenibacillus glycanilyticus</name>
    <dbReference type="NCBI Taxonomy" id="126569"/>
    <lineage>
        <taxon>Bacteria</taxon>
        <taxon>Bacillati</taxon>
        <taxon>Bacillota</taxon>
        <taxon>Bacilli</taxon>
        <taxon>Bacillales</taxon>
        <taxon>Paenibacillaceae</taxon>
        <taxon>Paenibacillus</taxon>
    </lineage>
</organism>
<keyword evidence="1" id="KW-0805">Transcription regulation</keyword>
<dbReference type="PANTHER" id="PTHR47506:SF10">
    <property type="entry name" value="TRANSCRIPTIONAL REGULATORY PROTEIN"/>
    <property type="match status" value="1"/>
</dbReference>
<dbReference type="InterPro" id="IPR009057">
    <property type="entry name" value="Homeodomain-like_sf"/>
</dbReference>
<evidence type="ECO:0000256" key="3">
    <source>
        <dbReference type="ARBA" id="ARBA00023163"/>
    </source>
</evidence>
<gene>
    <name evidence="6" type="ORF">MU1_47170</name>
</gene>
<dbReference type="Pfam" id="PF00440">
    <property type="entry name" value="TetR_N"/>
    <property type="match status" value="1"/>
</dbReference>
<feature type="DNA-binding region" description="H-T-H motif" evidence="4">
    <location>
        <begin position="29"/>
        <end position="48"/>
    </location>
</feature>
<sequence>MARSKEFDEDAVLLKAMKLFWAQGYEKTSMQDLVEHMGIHRRSIYDTFGDKQALYVLALQRYGDTVWKSIEQRVHASHSAKAAIRSLLEAAIEPDEGRPSGCLLVNTAVELALHKPQLEAYVSDSWSHTEELIRDLIIKGQQTGELSADLNAELLAAYFNNALTGLRVMVKTQYHREKLQLIIDTTLSILD</sequence>
<accession>A0ABQ6GL87</accession>
<feature type="domain" description="HTH tetR-type" evidence="5">
    <location>
        <begin position="6"/>
        <end position="66"/>
    </location>
</feature>
<dbReference type="SUPFAM" id="SSF48498">
    <property type="entry name" value="Tetracyclin repressor-like, C-terminal domain"/>
    <property type="match status" value="1"/>
</dbReference>
<dbReference type="SUPFAM" id="SSF46689">
    <property type="entry name" value="Homeodomain-like"/>
    <property type="match status" value="1"/>
</dbReference>
<evidence type="ECO:0000313" key="6">
    <source>
        <dbReference type="EMBL" id="GLX70371.1"/>
    </source>
</evidence>
<comment type="caution">
    <text evidence="6">The sequence shown here is derived from an EMBL/GenBank/DDBJ whole genome shotgun (WGS) entry which is preliminary data.</text>
</comment>
<dbReference type="PANTHER" id="PTHR47506">
    <property type="entry name" value="TRANSCRIPTIONAL REGULATORY PROTEIN"/>
    <property type="match status" value="1"/>
</dbReference>
<evidence type="ECO:0000259" key="5">
    <source>
        <dbReference type="PROSITE" id="PS50977"/>
    </source>
</evidence>
<protein>
    <submittedName>
        <fullName evidence="6">TetR family transcriptional regulator</fullName>
    </submittedName>
</protein>
<keyword evidence="2 4" id="KW-0238">DNA-binding</keyword>
<name>A0ABQ6GL87_9BACL</name>
<keyword evidence="7" id="KW-1185">Reference proteome</keyword>
<evidence type="ECO:0000313" key="7">
    <source>
        <dbReference type="Proteomes" id="UP001157114"/>
    </source>
</evidence>
<evidence type="ECO:0000256" key="4">
    <source>
        <dbReference type="PROSITE-ProRule" id="PRU00335"/>
    </source>
</evidence>
<dbReference type="InterPro" id="IPR036271">
    <property type="entry name" value="Tet_transcr_reg_TetR-rel_C_sf"/>
</dbReference>
<proteinExistence type="predicted"/>
<keyword evidence="3" id="KW-0804">Transcription</keyword>
<dbReference type="InterPro" id="IPR011075">
    <property type="entry name" value="TetR_C"/>
</dbReference>
<evidence type="ECO:0000256" key="1">
    <source>
        <dbReference type="ARBA" id="ARBA00023015"/>
    </source>
</evidence>
<dbReference type="InterPro" id="IPR001647">
    <property type="entry name" value="HTH_TetR"/>
</dbReference>
<dbReference type="Proteomes" id="UP001157114">
    <property type="component" value="Unassembled WGS sequence"/>
</dbReference>
<reference evidence="6 7" key="1">
    <citation type="submission" date="2023-03" db="EMBL/GenBank/DDBJ databases">
        <title>Draft genome sequence of the bacteria which degrade cell wall of Tricholomamatutake.</title>
        <authorList>
            <person name="Konishi Y."/>
            <person name="Fukuta Y."/>
            <person name="Shirasaka N."/>
        </authorList>
    </citation>
    <scope>NUCLEOTIDE SEQUENCE [LARGE SCALE GENOMIC DNA]</scope>
    <source>
        <strain evidence="7">mu1</strain>
    </source>
</reference>
<dbReference type="RefSeq" id="WP_284241131.1">
    <property type="nucleotide sequence ID" value="NZ_BSSQ01000018.1"/>
</dbReference>
<dbReference type="PROSITE" id="PS50977">
    <property type="entry name" value="HTH_TETR_2"/>
    <property type="match status" value="1"/>
</dbReference>
<dbReference type="Pfam" id="PF16925">
    <property type="entry name" value="TetR_C_13"/>
    <property type="match status" value="1"/>
</dbReference>
<evidence type="ECO:0000256" key="2">
    <source>
        <dbReference type="ARBA" id="ARBA00023125"/>
    </source>
</evidence>
<dbReference type="Gene3D" id="1.10.357.10">
    <property type="entry name" value="Tetracycline Repressor, domain 2"/>
    <property type="match status" value="1"/>
</dbReference>